<dbReference type="GO" id="GO:0002682">
    <property type="term" value="P:regulation of immune system process"/>
    <property type="evidence" value="ECO:0007669"/>
    <property type="project" value="TreeGrafter"/>
</dbReference>
<comment type="subcellular location">
    <subcellularLocation>
        <location evidence="1">Nucleus</location>
    </subcellularLocation>
</comment>
<dbReference type="SUPFAM" id="SSF57667">
    <property type="entry name" value="beta-beta-alpha zinc fingers"/>
    <property type="match status" value="2"/>
</dbReference>
<feature type="compositionally biased region" description="Basic residues" evidence="11">
    <location>
        <begin position="289"/>
        <end position="306"/>
    </location>
</feature>
<feature type="domain" description="C2H2-type" evidence="12">
    <location>
        <begin position="350"/>
        <end position="377"/>
    </location>
</feature>
<dbReference type="PROSITE" id="PS00028">
    <property type="entry name" value="ZINC_FINGER_C2H2_1"/>
    <property type="match status" value="4"/>
</dbReference>
<feature type="region of interest" description="Disordered" evidence="11">
    <location>
        <begin position="445"/>
        <end position="464"/>
    </location>
</feature>
<keyword evidence="8" id="KW-0539">Nucleus</keyword>
<feature type="compositionally biased region" description="Low complexity" evidence="11">
    <location>
        <begin position="452"/>
        <end position="464"/>
    </location>
</feature>
<organism evidence="13">
    <name type="scientific">Cacopsylla melanoneura</name>
    <dbReference type="NCBI Taxonomy" id="428564"/>
    <lineage>
        <taxon>Eukaryota</taxon>
        <taxon>Metazoa</taxon>
        <taxon>Ecdysozoa</taxon>
        <taxon>Arthropoda</taxon>
        <taxon>Hexapoda</taxon>
        <taxon>Insecta</taxon>
        <taxon>Pterygota</taxon>
        <taxon>Neoptera</taxon>
        <taxon>Paraneoptera</taxon>
        <taxon>Hemiptera</taxon>
        <taxon>Sternorrhyncha</taxon>
        <taxon>Psylloidea</taxon>
        <taxon>Psyllidae</taxon>
        <taxon>Psyllinae</taxon>
        <taxon>Cacopsylla</taxon>
    </lineage>
</organism>
<keyword evidence="4 9" id="KW-0863">Zinc-finger</keyword>
<dbReference type="PANTHER" id="PTHR24399:SF15">
    <property type="entry name" value="POZ-, AT HOOK-, AND ZINC FINGER-CONTAINING PROTEIN 1"/>
    <property type="match status" value="1"/>
</dbReference>
<reference evidence="13" key="1">
    <citation type="submission" date="2021-05" db="EMBL/GenBank/DDBJ databases">
        <authorList>
            <person name="Alioto T."/>
            <person name="Alioto T."/>
            <person name="Gomez Garrido J."/>
        </authorList>
    </citation>
    <scope>NUCLEOTIDE SEQUENCE</scope>
</reference>
<dbReference type="EMBL" id="HBUF01051948">
    <property type="protein sequence ID" value="CAG6622169.1"/>
    <property type="molecule type" value="Transcribed_RNA"/>
</dbReference>
<feature type="region of interest" description="Disordered" evidence="11">
    <location>
        <begin position="279"/>
        <end position="309"/>
    </location>
</feature>
<dbReference type="GO" id="GO:0001227">
    <property type="term" value="F:DNA-binding transcription repressor activity, RNA polymerase II-specific"/>
    <property type="evidence" value="ECO:0007669"/>
    <property type="project" value="TreeGrafter"/>
</dbReference>
<evidence type="ECO:0000256" key="1">
    <source>
        <dbReference type="ARBA" id="ARBA00004123"/>
    </source>
</evidence>
<dbReference type="GO" id="GO:0001817">
    <property type="term" value="P:regulation of cytokine production"/>
    <property type="evidence" value="ECO:0007669"/>
    <property type="project" value="TreeGrafter"/>
</dbReference>
<evidence type="ECO:0000313" key="13">
    <source>
        <dbReference type="EMBL" id="CAG6622169.1"/>
    </source>
</evidence>
<evidence type="ECO:0000256" key="6">
    <source>
        <dbReference type="ARBA" id="ARBA00023015"/>
    </source>
</evidence>
<feature type="domain" description="C2H2-type" evidence="12">
    <location>
        <begin position="406"/>
        <end position="433"/>
    </location>
</feature>
<dbReference type="InterPro" id="IPR036236">
    <property type="entry name" value="Znf_C2H2_sf"/>
</dbReference>
<evidence type="ECO:0000256" key="11">
    <source>
        <dbReference type="SAM" id="MobiDB-lite"/>
    </source>
</evidence>
<proteinExistence type="predicted"/>
<dbReference type="InterPro" id="IPR013087">
    <property type="entry name" value="Znf_C2H2_type"/>
</dbReference>
<evidence type="ECO:0000256" key="4">
    <source>
        <dbReference type="ARBA" id="ARBA00022771"/>
    </source>
</evidence>
<name>A0A8D8M4Q5_9HEMI</name>
<dbReference type="Gene3D" id="3.30.160.60">
    <property type="entry name" value="Classic Zinc Finger"/>
    <property type="match status" value="3"/>
</dbReference>
<keyword evidence="3" id="KW-0677">Repeat</keyword>
<dbReference type="SMART" id="SM00355">
    <property type="entry name" value="ZnF_C2H2"/>
    <property type="match status" value="4"/>
</dbReference>
<feature type="compositionally biased region" description="Low complexity" evidence="11">
    <location>
        <begin position="9"/>
        <end position="33"/>
    </location>
</feature>
<protein>
    <submittedName>
        <fullName evidence="13">Gastrula zinc finger protein XlCGF46.1</fullName>
    </submittedName>
</protein>
<feature type="region of interest" description="Disordered" evidence="11">
    <location>
        <begin position="502"/>
        <end position="537"/>
    </location>
</feature>
<keyword evidence="7" id="KW-0804">Transcription</keyword>
<dbReference type="PROSITE" id="PS50157">
    <property type="entry name" value="ZINC_FINGER_C2H2_2"/>
    <property type="match status" value="4"/>
</dbReference>
<sequence length="757" mass="84196">MNFPQYSFTSNSIQTNGTQTQTTSGTKFTSSSNNGGAQVVGVLSSDDGVTYLRPVETNGFALNVQNQQHQVQNVNHQQAQIITLPITIPGAKPGDMTQQTLQIQVVNPHGAGGGSQSIPFSLQQFGQVLLYNQQNEGLQLQVVQSDETSNHNNNNNNEEEEEEDSSSGLHTTEDILDKEGLLGEQGGQSYPVVVIPNELMLRPAPDEIKEEKNRRGEVNSSVAEYLSRMQGGQLPLSLHHFLKFSADTIKREQDVESSPLSSQDMGGLLEMSTDAHELLMENGDTGPPGKRKKKYKKKPPKPKKPRPGQVHIATALDGTTLFCCPECNMAYPDKDMLEQHLIGHKIERRFICDICGAGLKRKEHLERHKLGHNPERPFVCSICCKGFKRKEHLNLHFVIHSGEKTEICQECGKGFYRKDHLRKHTRSHIAKRLREELQLQQAANKLAGGTGSQQPASQQQNQPQQLIDGNSLILSGPQSLEVTVSQVGSNAPPTTIVVPVHTPHSHPSLSHPMDDDHPLHEEHGPLSHPAGMDEDDSNEQKPLIIPGTNTLILPTSIIQTHTSSQQDNHADVMNNAISNMQELLHLNSKLEQQLTQVTSISKLEQQLTQQANLTQQKMMDAQRARQEQKRLEEEQKRLEHRKERLEQQQRIEANLEEHLSSSHLHEPAPPPPASSSSSLVHPASLSQHHSAANEPPAPSDQTHGRDPLELTEEELGELTQQRELTQEDLAHAQRELTHAQSRLNSRHAHAPQQQEIS</sequence>
<evidence type="ECO:0000256" key="7">
    <source>
        <dbReference type="ARBA" id="ARBA00023163"/>
    </source>
</evidence>
<feature type="compositionally biased region" description="Basic and acidic residues" evidence="11">
    <location>
        <begin position="724"/>
        <end position="737"/>
    </location>
</feature>
<evidence type="ECO:0000256" key="5">
    <source>
        <dbReference type="ARBA" id="ARBA00022833"/>
    </source>
</evidence>
<feature type="compositionally biased region" description="Low complexity" evidence="11">
    <location>
        <begin position="674"/>
        <end position="686"/>
    </location>
</feature>
<evidence type="ECO:0000259" key="12">
    <source>
        <dbReference type="PROSITE" id="PS50157"/>
    </source>
</evidence>
<dbReference type="Pfam" id="PF12874">
    <property type="entry name" value="zf-met"/>
    <property type="match status" value="1"/>
</dbReference>
<feature type="region of interest" description="Disordered" evidence="11">
    <location>
        <begin position="1"/>
        <end position="33"/>
    </location>
</feature>
<dbReference type="PANTHER" id="PTHR24399">
    <property type="entry name" value="ZINC FINGER AND BTB DOMAIN-CONTAINING"/>
    <property type="match status" value="1"/>
</dbReference>
<dbReference type="GO" id="GO:0008270">
    <property type="term" value="F:zinc ion binding"/>
    <property type="evidence" value="ECO:0007669"/>
    <property type="project" value="UniProtKB-KW"/>
</dbReference>
<feature type="coiled-coil region" evidence="10">
    <location>
        <begin position="573"/>
        <end position="658"/>
    </location>
</feature>
<evidence type="ECO:0000256" key="8">
    <source>
        <dbReference type="ARBA" id="ARBA00023242"/>
    </source>
</evidence>
<evidence type="ECO:0000256" key="9">
    <source>
        <dbReference type="PROSITE-ProRule" id="PRU00042"/>
    </source>
</evidence>
<feature type="compositionally biased region" description="Low complexity" evidence="11">
    <location>
        <begin position="502"/>
        <end position="511"/>
    </location>
</feature>
<dbReference type="GO" id="GO:0000978">
    <property type="term" value="F:RNA polymerase II cis-regulatory region sequence-specific DNA binding"/>
    <property type="evidence" value="ECO:0007669"/>
    <property type="project" value="TreeGrafter"/>
</dbReference>
<feature type="compositionally biased region" description="Basic and acidic residues" evidence="11">
    <location>
        <begin position="512"/>
        <end position="525"/>
    </location>
</feature>
<accession>A0A8D8M4Q5</accession>
<keyword evidence="6" id="KW-0805">Transcription regulation</keyword>
<evidence type="ECO:0000256" key="2">
    <source>
        <dbReference type="ARBA" id="ARBA00022723"/>
    </source>
</evidence>
<feature type="domain" description="C2H2-type" evidence="12">
    <location>
        <begin position="378"/>
        <end position="405"/>
    </location>
</feature>
<dbReference type="FunFam" id="3.30.160.60:FF:000100">
    <property type="entry name" value="Zinc finger 45-like"/>
    <property type="match status" value="1"/>
</dbReference>
<keyword evidence="10" id="KW-0175">Coiled coil</keyword>
<keyword evidence="2" id="KW-0479">Metal-binding</keyword>
<feature type="region of interest" description="Disordered" evidence="11">
    <location>
        <begin position="146"/>
        <end position="170"/>
    </location>
</feature>
<evidence type="ECO:0000256" key="10">
    <source>
        <dbReference type="SAM" id="Coils"/>
    </source>
</evidence>
<evidence type="ECO:0000256" key="3">
    <source>
        <dbReference type="ARBA" id="ARBA00022737"/>
    </source>
</evidence>
<keyword evidence="5" id="KW-0862">Zinc</keyword>
<feature type="region of interest" description="Disordered" evidence="11">
    <location>
        <begin position="659"/>
        <end position="757"/>
    </location>
</feature>
<dbReference type="AlphaFoldDB" id="A0A8D8M4Q5"/>
<feature type="domain" description="C2H2-type" evidence="12">
    <location>
        <begin position="322"/>
        <end position="349"/>
    </location>
</feature>
<feature type="compositionally biased region" description="Low complexity" evidence="11">
    <location>
        <begin position="146"/>
        <end position="156"/>
    </location>
</feature>
<dbReference type="Pfam" id="PF00096">
    <property type="entry name" value="zf-C2H2"/>
    <property type="match status" value="2"/>
</dbReference>
<dbReference type="GO" id="GO:0005654">
    <property type="term" value="C:nucleoplasm"/>
    <property type="evidence" value="ECO:0007669"/>
    <property type="project" value="TreeGrafter"/>
</dbReference>
<dbReference type="FunFam" id="3.30.160.60:FF:000145">
    <property type="entry name" value="Zinc finger protein 574"/>
    <property type="match status" value="1"/>
</dbReference>